<name>A0ABX8A486_9BRAD</name>
<gene>
    <name evidence="1" type="ORF">RPMA_06290</name>
</gene>
<sequence length="175" mass="20078">MGWENFTAGGQTYDLRHLDEKIIHVEAGGTKHSILVQFTDHCFTEDAKPGDTRPVFSPGTRKDGRFSEQRYHASKQIWTCLERAVNGKVWLGEGDRNLVVKLNVGPNSHYIIVFTLEKLKGDERARFRMRVRTAFIRSADKTAATYGEVRFKNLIVLTQQGKRPPRIYDSKRKTP</sequence>
<accession>A0ABX8A486</accession>
<dbReference type="Proteomes" id="UP000682843">
    <property type="component" value="Chromosome"/>
</dbReference>
<dbReference type="RefSeq" id="WP_211912023.1">
    <property type="nucleotide sequence ID" value="NZ_CP036498.1"/>
</dbReference>
<dbReference type="EMBL" id="CP036498">
    <property type="protein sequence ID" value="QUS38483.1"/>
    <property type="molecule type" value="Genomic_DNA"/>
</dbReference>
<reference evidence="1 2" key="1">
    <citation type="submission" date="2019-02" db="EMBL/GenBank/DDBJ databases">
        <title>Emended description of the genus Rhodopseudomonas and description of Rhodopseudomonas albus sp. nov., a non-phototrophic, heavy-metal-tolerant bacterium isolated from garden soil.</title>
        <authorList>
            <person name="Bao Z."/>
            <person name="Cao W.W."/>
            <person name="Sato Y."/>
            <person name="Nishizawa T."/>
            <person name="Zhao J."/>
            <person name="Guo Y."/>
            <person name="Ohta H."/>
        </authorList>
    </citation>
    <scope>NUCLEOTIDE SEQUENCE [LARGE SCALE GENOMIC DNA]</scope>
    <source>
        <strain evidence="1 2">SK50-23</strain>
    </source>
</reference>
<organism evidence="1 2">
    <name type="scientific">Tardiphaga alba</name>
    <dbReference type="NCBI Taxonomy" id="340268"/>
    <lineage>
        <taxon>Bacteria</taxon>
        <taxon>Pseudomonadati</taxon>
        <taxon>Pseudomonadota</taxon>
        <taxon>Alphaproteobacteria</taxon>
        <taxon>Hyphomicrobiales</taxon>
        <taxon>Nitrobacteraceae</taxon>
        <taxon>Tardiphaga</taxon>
    </lineage>
</organism>
<evidence type="ECO:0000313" key="2">
    <source>
        <dbReference type="Proteomes" id="UP000682843"/>
    </source>
</evidence>
<keyword evidence="2" id="KW-1185">Reference proteome</keyword>
<proteinExistence type="predicted"/>
<protein>
    <submittedName>
        <fullName evidence="1">Uncharacterized protein</fullName>
    </submittedName>
</protein>
<evidence type="ECO:0000313" key="1">
    <source>
        <dbReference type="EMBL" id="QUS38483.1"/>
    </source>
</evidence>